<feature type="transmembrane region" description="Helical" evidence="5">
    <location>
        <begin position="12"/>
        <end position="31"/>
    </location>
</feature>
<dbReference type="PANTHER" id="PTHR35860:SF1">
    <property type="entry name" value="PROTEIN FAM24A"/>
    <property type="match status" value="1"/>
</dbReference>
<proteinExistence type="inferred from homology"/>
<evidence type="ECO:0000256" key="1">
    <source>
        <dbReference type="ARBA" id="ARBA00004613"/>
    </source>
</evidence>
<comment type="similarity">
    <text evidence="2">Belongs to the FAM24 family.</text>
</comment>
<dbReference type="RefSeq" id="XP_021024572.1">
    <property type="nucleotide sequence ID" value="XM_021168913.1"/>
</dbReference>
<gene>
    <name evidence="7" type="primary">LOC110299260</name>
</gene>
<dbReference type="GeneID" id="110299260"/>
<organism evidence="6 7">
    <name type="scientific">Mus caroli</name>
    <name type="common">Ryukyu mouse</name>
    <name type="synonym">Ricefield mouse</name>
    <dbReference type="NCBI Taxonomy" id="10089"/>
    <lineage>
        <taxon>Eukaryota</taxon>
        <taxon>Metazoa</taxon>
        <taxon>Chordata</taxon>
        <taxon>Craniata</taxon>
        <taxon>Vertebrata</taxon>
        <taxon>Euteleostomi</taxon>
        <taxon>Mammalia</taxon>
        <taxon>Eutheria</taxon>
        <taxon>Euarchontoglires</taxon>
        <taxon>Glires</taxon>
        <taxon>Rodentia</taxon>
        <taxon>Myomorpha</taxon>
        <taxon>Muroidea</taxon>
        <taxon>Muridae</taxon>
        <taxon>Murinae</taxon>
        <taxon>Mus</taxon>
        <taxon>Mus</taxon>
    </lineage>
</organism>
<dbReference type="GO" id="GO:0005576">
    <property type="term" value="C:extracellular region"/>
    <property type="evidence" value="ECO:0007669"/>
    <property type="project" value="UniProtKB-SubCell"/>
</dbReference>
<dbReference type="AlphaFoldDB" id="A0A6P5Q4D9"/>
<evidence type="ECO:0000256" key="2">
    <source>
        <dbReference type="ARBA" id="ARBA00007386"/>
    </source>
</evidence>
<name>A0A6P5Q4D9_MUSCR</name>
<sequence length="98" mass="10857">MFDLRTKVMIGIASTLLIAAIMLITLVFCLYQKISKALKLAKEPECCIDPCKDPNEKIIRAKPIIAETCRNLPCCDDCSIYKDVGSLPPCYCVTNEGL</sequence>
<dbReference type="InterPro" id="IPR028122">
    <property type="entry name" value="FAM24"/>
</dbReference>
<dbReference type="Proteomes" id="UP000515126">
    <property type="component" value="Chromosome 7"/>
</dbReference>
<evidence type="ECO:0000256" key="5">
    <source>
        <dbReference type="SAM" id="Phobius"/>
    </source>
</evidence>
<keyword evidence="6" id="KW-1185">Reference proteome</keyword>
<reference evidence="7" key="1">
    <citation type="submission" date="2025-08" db="UniProtKB">
        <authorList>
            <consortium name="RefSeq"/>
        </authorList>
    </citation>
    <scope>IDENTIFICATION</scope>
</reference>
<dbReference type="Pfam" id="PF15193">
    <property type="entry name" value="FAM24"/>
    <property type="match status" value="1"/>
</dbReference>
<evidence type="ECO:0000256" key="4">
    <source>
        <dbReference type="ARBA" id="ARBA00022729"/>
    </source>
</evidence>
<accession>A0A6P5Q4D9</accession>
<keyword evidence="5" id="KW-0812">Transmembrane</keyword>
<dbReference type="PANTHER" id="PTHR35860">
    <property type="entry name" value="PROTEIN FAM24B"/>
    <property type="match status" value="1"/>
</dbReference>
<evidence type="ECO:0000256" key="3">
    <source>
        <dbReference type="ARBA" id="ARBA00022525"/>
    </source>
</evidence>
<keyword evidence="4" id="KW-0732">Signal</keyword>
<comment type="subcellular location">
    <subcellularLocation>
        <location evidence="1">Secreted</location>
    </subcellularLocation>
</comment>
<evidence type="ECO:0000313" key="7">
    <source>
        <dbReference type="RefSeq" id="XP_021024572.1"/>
    </source>
</evidence>
<protein>
    <submittedName>
        <fullName evidence="7">Protein FAM24A</fullName>
    </submittedName>
</protein>
<dbReference type="SMR" id="A0A6P5Q4D9"/>
<keyword evidence="5" id="KW-0472">Membrane</keyword>
<keyword evidence="5" id="KW-1133">Transmembrane helix</keyword>
<evidence type="ECO:0000313" key="6">
    <source>
        <dbReference type="Proteomes" id="UP000515126"/>
    </source>
</evidence>
<keyword evidence="3" id="KW-0964">Secreted</keyword>
<dbReference type="KEGG" id="mcal:110299260"/>